<accession>A0A656Z384</accession>
<dbReference type="AlphaFoldDB" id="A0A656Z384"/>
<dbReference type="EMBL" id="LUAY01006342">
    <property type="protein sequence ID" value="KYB45129.1"/>
    <property type="molecule type" value="Genomic_DNA"/>
</dbReference>
<name>A0A656Z384_BRUAN</name>
<organism evidence="1">
    <name type="scientific">Brucella anthropi</name>
    <name type="common">Ochrobactrum anthropi</name>
    <dbReference type="NCBI Taxonomy" id="529"/>
    <lineage>
        <taxon>Bacteria</taxon>
        <taxon>Pseudomonadati</taxon>
        <taxon>Pseudomonadota</taxon>
        <taxon>Alphaproteobacteria</taxon>
        <taxon>Hyphomicrobiales</taxon>
        <taxon>Brucellaceae</taxon>
        <taxon>Brucella/Ochrobactrum group</taxon>
        <taxon>Brucella</taxon>
    </lineage>
</organism>
<sequence length="100" mass="11333">MASAVDDDERDVARARSKALNSCGRDDLVSTCSNNQHRHCRPVIETLLMNTGCGRKRIADPVDRRSAKRQLWMFSHHSHIAFKAFRIIGQWVVFKGPLTA</sequence>
<proteinExistence type="predicted"/>
<comment type="caution">
    <text evidence="1">The sequence shown here is derived from an EMBL/GenBank/DDBJ whole genome shotgun (WGS) entry which is preliminary data.</text>
</comment>
<reference evidence="1" key="1">
    <citation type="submission" date="2016-02" db="EMBL/GenBank/DDBJ databases">
        <title>Genomic sequences of Ochrobactrum anthropi.</title>
        <authorList>
            <person name="Chudasama K.S."/>
            <person name="Thaker V.S."/>
        </authorList>
    </citation>
    <scope>NUCLEOTIDE SEQUENCE [LARGE SCALE GENOMIC DNA]</scope>
    <source>
        <strain evidence="1">SUBG007</strain>
    </source>
</reference>
<protein>
    <submittedName>
        <fullName evidence="1">Uncharacterized protein</fullName>
    </submittedName>
</protein>
<gene>
    <name evidence="1" type="ORF">AB664_13295</name>
</gene>
<evidence type="ECO:0000313" key="1">
    <source>
        <dbReference type="EMBL" id="KYB45129.1"/>
    </source>
</evidence>